<dbReference type="PANTHER" id="PTHR45614:SF194">
    <property type="entry name" value="TRANSCRIPTION FACTOR MYB3R-3-RELATED"/>
    <property type="match status" value="1"/>
</dbReference>
<feature type="compositionally biased region" description="Low complexity" evidence="7">
    <location>
        <begin position="35"/>
        <end position="49"/>
    </location>
</feature>
<evidence type="ECO:0000256" key="1">
    <source>
        <dbReference type="ARBA" id="ARBA00004123"/>
    </source>
</evidence>
<dbReference type="RefSeq" id="XP_020102091.1">
    <property type="nucleotide sequence ID" value="XM_020246502.1"/>
</dbReference>
<dbReference type="GO" id="GO:1901002">
    <property type="term" value="P:positive regulation of response to salt stress"/>
    <property type="evidence" value="ECO:0007669"/>
    <property type="project" value="EnsemblPlants"/>
</dbReference>
<dbReference type="GO" id="GO:0045893">
    <property type="term" value="P:positive regulation of DNA-templated transcription"/>
    <property type="evidence" value="ECO:0007669"/>
    <property type="project" value="EnsemblPlants"/>
</dbReference>
<dbReference type="GO" id="GO:0000978">
    <property type="term" value="F:RNA polymerase II cis-regulatory region sequence-specific DNA binding"/>
    <property type="evidence" value="ECO:0007669"/>
    <property type="project" value="TreeGrafter"/>
</dbReference>
<dbReference type="FunFam" id="1.10.10.60:FF:000016">
    <property type="entry name" value="Transcriptional activator Myb isoform A"/>
    <property type="match status" value="1"/>
</dbReference>
<dbReference type="FunFam" id="1.10.10.60:FF:000010">
    <property type="entry name" value="Transcriptional activator Myb isoform A"/>
    <property type="match status" value="1"/>
</dbReference>
<dbReference type="OrthoDB" id="2143914at2759"/>
<feature type="domain" description="Myb-like" evidence="8">
    <location>
        <begin position="57"/>
        <end position="108"/>
    </location>
</feature>
<name>A0A199W627_ANACO</name>
<reference evidence="13" key="2">
    <citation type="submission" date="2025-04" db="UniProtKB">
        <authorList>
            <consortium name="RefSeq"/>
        </authorList>
    </citation>
    <scope>IDENTIFICATION</scope>
    <source>
        <tissue evidence="13">Leaf</tissue>
    </source>
</reference>
<dbReference type="GO" id="GO:0005634">
    <property type="term" value="C:nucleus"/>
    <property type="evidence" value="ECO:0007669"/>
    <property type="project" value="UniProtKB-SubCell"/>
</dbReference>
<dbReference type="EMBL" id="LSRQ01000177">
    <property type="protein sequence ID" value="OAY84759.1"/>
    <property type="molecule type" value="Genomic_DNA"/>
</dbReference>
<feature type="region of interest" description="Disordered" evidence="7">
    <location>
        <begin position="310"/>
        <end position="341"/>
    </location>
</feature>
<feature type="compositionally biased region" description="Basic residues" evidence="7">
    <location>
        <begin position="50"/>
        <end position="62"/>
    </location>
</feature>
<feature type="region of interest" description="Disordered" evidence="7">
    <location>
        <begin position="428"/>
        <end position="483"/>
    </location>
</feature>
<dbReference type="SMART" id="SM00717">
    <property type="entry name" value="SANT"/>
    <property type="match status" value="3"/>
</dbReference>
<feature type="region of interest" description="Disordered" evidence="7">
    <location>
        <begin position="18"/>
        <end position="68"/>
    </location>
</feature>
<dbReference type="GO" id="GO:1902584">
    <property type="term" value="P:positive regulation of response to water deprivation"/>
    <property type="evidence" value="ECO:0007669"/>
    <property type="project" value="EnsemblPlants"/>
</dbReference>
<dbReference type="PROSITE" id="PS51294">
    <property type="entry name" value="HTH_MYB"/>
    <property type="match status" value="3"/>
</dbReference>
<feature type="compositionally biased region" description="Basic and acidic residues" evidence="7">
    <location>
        <begin position="310"/>
        <end position="321"/>
    </location>
</feature>
<feature type="compositionally biased region" description="Polar residues" evidence="7">
    <location>
        <begin position="432"/>
        <end position="444"/>
    </location>
</feature>
<dbReference type="AlphaFoldDB" id="A0A199W627"/>
<evidence type="ECO:0000256" key="3">
    <source>
        <dbReference type="ARBA" id="ARBA00023015"/>
    </source>
</evidence>
<feature type="domain" description="HTH myb-type" evidence="9">
    <location>
        <begin position="109"/>
        <end position="164"/>
    </location>
</feature>
<organism evidence="10 11">
    <name type="scientific">Ananas comosus</name>
    <name type="common">Pineapple</name>
    <name type="synonym">Ananas ananas</name>
    <dbReference type="NCBI Taxonomy" id="4615"/>
    <lineage>
        <taxon>Eukaryota</taxon>
        <taxon>Viridiplantae</taxon>
        <taxon>Streptophyta</taxon>
        <taxon>Embryophyta</taxon>
        <taxon>Tracheophyta</taxon>
        <taxon>Spermatophyta</taxon>
        <taxon>Magnoliopsida</taxon>
        <taxon>Liliopsida</taxon>
        <taxon>Poales</taxon>
        <taxon>Bromeliaceae</taxon>
        <taxon>Bromelioideae</taxon>
        <taxon>Ananas</taxon>
    </lineage>
</organism>
<protein>
    <submittedName>
        <fullName evidence="10">Myb-related protein 3R-1</fullName>
    </submittedName>
    <submittedName>
        <fullName evidence="13">Uncharacterized protein LOC109719716 isoform X1</fullName>
    </submittedName>
</protein>
<evidence type="ECO:0000259" key="8">
    <source>
        <dbReference type="PROSITE" id="PS50090"/>
    </source>
</evidence>
<evidence type="ECO:0000256" key="5">
    <source>
        <dbReference type="ARBA" id="ARBA00023163"/>
    </source>
</evidence>
<dbReference type="InterPro" id="IPR001005">
    <property type="entry name" value="SANT/Myb"/>
</dbReference>
<proteinExistence type="predicted"/>
<evidence type="ECO:0000256" key="4">
    <source>
        <dbReference type="ARBA" id="ARBA00023125"/>
    </source>
</evidence>
<reference evidence="10 11" key="1">
    <citation type="journal article" date="2016" name="DNA Res.">
        <title>The draft genome of MD-2 pineapple using hybrid error correction of long reads.</title>
        <authorList>
            <person name="Redwan R.M."/>
            <person name="Saidin A."/>
            <person name="Kumar S.V."/>
        </authorList>
    </citation>
    <scope>NUCLEOTIDE SEQUENCE [LARGE SCALE GENOMIC DNA]</scope>
    <source>
        <strain evidence="11">cv. MD2</strain>
        <tissue evidence="10">Leaf</tissue>
    </source>
</reference>
<feature type="domain" description="HTH myb-type" evidence="9">
    <location>
        <begin position="165"/>
        <end position="215"/>
    </location>
</feature>
<dbReference type="Gramene" id="Aco014182.1.mrna1">
    <property type="protein sequence ID" value="Aco014182.1.mrna1"/>
    <property type="gene ID" value="Aco014182.1.path1"/>
</dbReference>
<feature type="compositionally biased region" description="Polar residues" evidence="7">
    <location>
        <begin position="472"/>
        <end position="482"/>
    </location>
</feature>
<dbReference type="InterPro" id="IPR009057">
    <property type="entry name" value="Homeodomain-like_sf"/>
</dbReference>
<feature type="domain" description="HTH myb-type" evidence="9">
    <location>
        <begin position="62"/>
        <end position="108"/>
    </location>
</feature>
<dbReference type="STRING" id="4615.A0A199W627"/>
<dbReference type="PROSITE" id="PS50090">
    <property type="entry name" value="MYB_LIKE"/>
    <property type="match status" value="3"/>
</dbReference>
<keyword evidence="6" id="KW-0539">Nucleus</keyword>
<dbReference type="GeneID" id="109719716"/>
<dbReference type="InterPro" id="IPR017930">
    <property type="entry name" value="Myb_dom"/>
</dbReference>
<evidence type="ECO:0000313" key="10">
    <source>
        <dbReference type="EMBL" id="OAY84759.1"/>
    </source>
</evidence>
<dbReference type="InterPro" id="IPR050560">
    <property type="entry name" value="MYB_TF"/>
</dbReference>
<keyword evidence="5" id="KW-0804">Transcription</keyword>
<dbReference type="FunFam" id="1.10.10.60:FF:000324">
    <property type="entry name" value="Transcription factor MYB3R-2"/>
    <property type="match status" value="1"/>
</dbReference>
<dbReference type="GO" id="GO:0000981">
    <property type="term" value="F:DNA-binding transcription factor activity, RNA polymerase II-specific"/>
    <property type="evidence" value="ECO:0007669"/>
    <property type="project" value="TreeGrafter"/>
</dbReference>
<keyword evidence="4" id="KW-0238">DNA-binding</keyword>
<keyword evidence="12" id="KW-1185">Reference proteome</keyword>
<dbReference type="PANTHER" id="PTHR45614">
    <property type="entry name" value="MYB PROTEIN-RELATED"/>
    <property type="match status" value="1"/>
</dbReference>
<dbReference type="GO" id="GO:0009409">
    <property type="term" value="P:response to cold"/>
    <property type="evidence" value="ECO:0007669"/>
    <property type="project" value="EnsemblPlants"/>
</dbReference>
<evidence type="ECO:0000259" key="9">
    <source>
        <dbReference type="PROSITE" id="PS51294"/>
    </source>
</evidence>
<feature type="domain" description="Myb-like" evidence="8">
    <location>
        <begin position="109"/>
        <end position="160"/>
    </location>
</feature>
<evidence type="ECO:0000313" key="13">
    <source>
        <dbReference type="RefSeq" id="XP_020102091.1"/>
    </source>
</evidence>
<dbReference type="Pfam" id="PF13921">
    <property type="entry name" value="Myb_DNA-bind_6"/>
    <property type="match status" value="1"/>
</dbReference>
<comment type="subcellular location">
    <subcellularLocation>
        <location evidence="1">Nucleus</location>
    </subcellularLocation>
</comment>
<accession>A0A199W627</accession>
<evidence type="ECO:0000313" key="12">
    <source>
        <dbReference type="Proteomes" id="UP000515123"/>
    </source>
</evidence>
<dbReference type="SUPFAM" id="SSF46689">
    <property type="entry name" value="Homeodomain-like"/>
    <property type="match status" value="2"/>
</dbReference>
<evidence type="ECO:0000313" key="11">
    <source>
        <dbReference type="Proteomes" id="UP000092600"/>
    </source>
</evidence>
<evidence type="ECO:0000256" key="2">
    <source>
        <dbReference type="ARBA" id="ARBA00022737"/>
    </source>
</evidence>
<feature type="compositionally biased region" description="Polar residues" evidence="7">
    <location>
        <begin position="18"/>
        <end position="29"/>
    </location>
</feature>
<dbReference type="CDD" id="cd00167">
    <property type="entry name" value="SANT"/>
    <property type="match status" value="3"/>
</dbReference>
<dbReference type="Proteomes" id="UP000092600">
    <property type="component" value="Unassembled WGS sequence"/>
</dbReference>
<gene>
    <name evidence="13" type="primary">LOC109719716</name>
    <name evidence="10" type="ORF">ACMD2_06852</name>
</gene>
<dbReference type="Proteomes" id="UP000515123">
    <property type="component" value="Linkage group 13"/>
</dbReference>
<keyword evidence="3" id="KW-0805">Transcription regulation</keyword>
<dbReference type="Gene3D" id="1.10.10.60">
    <property type="entry name" value="Homeodomain-like"/>
    <property type="match status" value="3"/>
</dbReference>
<sequence>MEAMAAVKIEQGCVENKQLTAASSPSLSDGSCGLSSMSPAVSSPPTASPSHKRTTGPIRRAKGGWTPQEDETLRKAVEAYKGRCWKKIAEFFPDRTEVQCLHRWQKVLNPELIKGPWTPEEDEIIIELVKKYGPAKWSVIARSLPGRIGKQCRERWHNHLNPKIKKDAWTADEEISLINAHRVHGNKWAEIAKVLPGRTDNSIKNHWNSSLKKKLEFYSQTGKLPPVPKPALNNGTKDVPKLVNEQVYPKNTKSLLGTTGSGSAHFSPPTELATMENCKEELQLFSPSNSTGESARGLDDSSINCRILPHETDHTSSKGDSVDDSAEISNTAETDQASKRTRGMLFSEDSPFGSLYYEPPQLEDFGSLFKAYSPILHAYSSDVVRSPAGYLTPPCGFKKGSVQLSAESILKSAAMSYPNTPSIIRRRKRETQTPLPLDSNTQTNEWKDQDSACSPIGRESGSNQEVFKESTSHSSEGKSINITPPYRLRSKRTSMIKSVEKQLDFNLKDDFDGSAKFQSLASQNSSAINTISSTDFSSMQGMALNEHPVGLEDLAKDFALTTNLGVA</sequence>
<feature type="domain" description="Myb-like" evidence="8">
    <location>
        <begin position="161"/>
        <end position="211"/>
    </location>
</feature>
<keyword evidence="2" id="KW-0677">Repeat</keyword>
<evidence type="ECO:0000256" key="6">
    <source>
        <dbReference type="ARBA" id="ARBA00023242"/>
    </source>
</evidence>
<dbReference type="Pfam" id="PF00249">
    <property type="entry name" value="Myb_DNA-binding"/>
    <property type="match status" value="1"/>
</dbReference>
<evidence type="ECO:0000256" key="7">
    <source>
        <dbReference type="SAM" id="MobiDB-lite"/>
    </source>
</evidence>